<dbReference type="GO" id="GO:0051301">
    <property type="term" value="P:cell division"/>
    <property type="evidence" value="ECO:0007669"/>
    <property type="project" value="UniProtKB-KW"/>
</dbReference>
<dbReference type="GO" id="GO:0009252">
    <property type="term" value="P:peptidoglycan biosynthetic process"/>
    <property type="evidence" value="ECO:0007669"/>
    <property type="project" value="UniProtKB-UniRule"/>
</dbReference>
<accession>D5BPS7</accession>
<evidence type="ECO:0000256" key="6">
    <source>
        <dbReference type="ARBA" id="ARBA00022840"/>
    </source>
</evidence>
<dbReference type="GO" id="GO:0008764">
    <property type="term" value="F:UDP-N-acetylmuramoylalanine-D-glutamate ligase activity"/>
    <property type="evidence" value="ECO:0007669"/>
    <property type="project" value="UniProtKB-UniRule"/>
</dbReference>
<dbReference type="NCBIfam" id="TIGR01087">
    <property type="entry name" value="murD"/>
    <property type="match status" value="1"/>
</dbReference>
<dbReference type="EC" id="6.3.2.9" evidence="7 8"/>
<comment type="catalytic activity">
    <reaction evidence="7 8">
        <text>UDP-N-acetyl-alpha-D-muramoyl-L-alanine + D-glutamate + ATP = UDP-N-acetyl-alpha-D-muramoyl-L-alanyl-D-glutamate + ADP + phosphate + H(+)</text>
        <dbReference type="Rhea" id="RHEA:16429"/>
        <dbReference type="ChEBI" id="CHEBI:15378"/>
        <dbReference type="ChEBI" id="CHEBI:29986"/>
        <dbReference type="ChEBI" id="CHEBI:30616"/>
        <dbReference type="ChEBI" id="CHEBI:43474"/>
        <dbReference type="ChEBI" id="CHEBI:83898"/>
        <dbReference type="ChEBI" id="CHEBI:83900"/>
        <dbReference type="ChEBI" id="CHEBI:456216"/>
        <dbReference type="EC" id="6.3.2.9"/>
    </reaction>
</comment>
<dbReference type="AlphaFoldDB" id="D5BPS7"/>
<evidence type="ECO:0000313" key="11">
    <source>
        <dbReference type="EMBL" id="ADE40579.1"/>
    </source>
</evidence>
<dbReference type="PANTHER" id="PTHR43692:SF1">
    <property type="entry name" value="UDP-N-ACETYLMURAMOYLALANINE--D-GLUTAMATE LIGASE"/>
    <property type="match status" value="1"/>
</dbReference>
<dbReference type="InterPro" id="IPR036565">
    <property type="entry name" value="Mur-like_cat_sf"/>
</dbReference>
<dbReference type="RefSeq" id="WP_013047206.1">
    <property type="nucleotide sequence ID" value="NC_014010.1"/>
</dbReference>
<evidence type="ECO:0000256" key="1">
    <source>
        <dbReference type="ARBA" id="ARBA00004496"/>
    </source>
</evidence>
<evidence type="ECO:0000256" key="5">
    <source>
        <dbReference type="ARBA" id="ARBA00022741"/>
    </source>
</evidence>
<comment type="subcellular location">
    <subcellularLocation>
        <location evidence="1 7 8">Cytoplasm</location>
    </subcellularLocation>
</comment>
<dbReference type="Gene3D" id="3.40.50.720">
    <property type="entry name" value="NAD(P)-binding Rossmann-like Domain"/>
    <property type="match status" value="1"/>
</dbReference>
<evidence type="ECO:0000256" key="4">
    <source>
        <dbReference type="ARBA" id="ARBA00022598"/>
    </source>
</evidence>
<dbReference type="InterPro" id="IPR013221">
    <property type="entry name" value="Mur_ligase_cen"/>
</dbReference>
<dbReference type="KEGG" id="apb:SAR116_2336"/>
<evidence type="ECO:0000256" key="2">
    <source>
        <dbReference type="ARBA" id="ARBA00004752"/>
    </source>
</evidence>
<dbReference type="Proteomes" id="UP000007460">
    <property type="component" value="Chromosome"/>
</dbReference>
<dbReference type="Pfam" id="PF08245">
    <property type="entry name" value="Mur_ligase_M"/>
    <property type="match status" value="1"/>
</dbReference>
<dbReference type="SUPFAM" id="SSF53623">
    <property type="entry name" value="MurD-like peptide ligases, catalytic domain"/>
    <property type="match status" value="1"/>
</dbReference>
<evidence type="ECO:0000256" key="3">
    <source>
        <dbReference type="ARBA" id="ARBA00022490"/>
    </source>
</evidence>
<dbReference type="SUPFAM" id="SSF51984">
    <property type="entry name" value="MurCD N-terminal domain"/>
    <property type="match status" value="1"/>
</dbReference>
<keyword evidence="4 7" id="KW-0436">Ligase</keyword>
<dbReference type="GO" id="GO:0008360">
    <property type="term" value="P:regulation of cell shape"/>
    <property type="evidence" value="ECO:0007669"/>
    <property type="project" value="UniProtKB-KW"/>
</dbReference>
<name>D5BPS7_PUNMI</name>
<dbReference type="SUPFAM" id="SSF53244">
    <property type="entry name" value="MurD-like peptide ligases, peptide-binding domain"/>
    <property type="match status" value="1"/>
</dbReference>
<keyword evidence="6 7" id="KW-0067">ATP-binding</keyword>
<keyword evidence="7 8" id="KW-0131">Cell cycle</keyword>
<dbReference type="InterPro" id="IPR005762">
    <property type="entry name" value="MurD"/>
</dbReference>
<dbReference type="eggNOG" id="COG0771">
    <property type="taxonomic scope" value="Bacteria"/>
</dbReference>
<protein>
    <recommendedName>
        <fullName evidence="7 8">UDP-N-acetylmuramoylalanine--D-glutamate ligase</fullName>
        <ecNumber evidence="7 8">6.3.2.9</ecNumber>
    </recommendedName>
    <alternativeName>
        <fullName evidence="7">D-glutamic acid-adding enzyme</fullName>
    </alternativeName>
    <alternativeName>
        <fullName evidence="7">UDP-N-acetylmuramoyl-L-alanyl-D-glutamate synthetase</fullName>
    </alternativeName>
</protein>
<dbReference type="Gene3D" id="3.40.1190.10">
    <property type="entry name" value="Mur-like, catalytic domain"/>
    <property type="match status" value="1"/>
</dbReference>
<keyword evidence="5 7" id="KW-0547">Nucleotide-binding</keyword>
<feature type="binding site" evidence="7">
    <location>
        <begin position="119"/>
        <end position="125"/>
    </location>
    <ligand>
        <name>ATP</name>
        <dbReference type="ChEBI" id="CHEBI:30616"/>
    </ligand>
</feature>
<evidence type="ECO:0000259" key="9">
    <source>
        <dbReference type="Pfam" id="PF02875"/>
    </source>
</evidence>
<feature type="domain" description="Mur ligase central" evidence="10">
    <location>
        <begin position="117"/>
        <end position="246"/>
    </location>
</feature>
<evidence type="ECO:0000256" key="8">
    <source>
        <dbReference type="RuleBase" id="RU003664"/>
    </source>
</evidence>
<keyword evidence="7 8" id="KW-0133">Cell shape</keyword>
<dbReference type="STRING" id="488538.SAR116_2336"/>
<dbReference type="GO" id="GO:0071555">
    <property type="term" value="P:cell wall organization"/>
    <property type="evidence" value="ECO:0007669"/>
    <property type="project" value="UniProtKB-KW"/>
</dbReference>
<dbReference type="Gene3D" id="3.90.190.20">
    <property type="entry name" value="Mur ligase, C-terminal domain"/>
    <property type="match status" value="1"/>
</dbReference>
<sequence length="451" mass="46458">MMIPHNMSGQRIGLLGLGRSGIAAACSLAAAGAVTYAYDDKTHSDIPSGCTADNFIWQDWQDWSWETLDALVISPGIPHLHPKPHPAAAKATSMGVPIISEVELALRAKSNARLIAITGTNGKSTCTALLAHCLTEAGAKIAVGGNIGDAACSLEDPGTNGYIILELSSYQLETTPSLAPDFGVVLNITPDHLDRHGGMDGYVAAKQLMVTATRAGGHVILGSDDAYVRDFANTNVADTVTVKTVTSSDAPKGRDASPALKGAHNAQNAAAMASIMRLLGYAENMIDAGMASFAGLPHRLQPVGQTGHITFINDSKATNGVAAAKALTAFNNIYWIAGGLAKDDGIGAAGDALGAVKKAYLIGAAADLFAGQLDGKCATEIHHDLTSATYAAFADAQSVSHTAHILLSPAAASFDQFDSFEARGDAFTTVAKTLCATSSRSMTSSIGGSYA</sequence>
<dbReference type="GO" id="GO:0005737">
    <property type="term" value="C:cytoplasm"/>
    <property type="evidence" value="ECO:0007669"/>
    <property type="project" value="UniProtKB-SubCell"/>
</dbReference>
<dbReference type="UniPathway" id="UPA00219"/>
<dbReference type="HAMAP" id="MF_00639">
    <property type="entry name" value="MurD"/>
    <property type="match status" value="1"/>
</dbReference>
<gene>
    <name evidence="7" type="primary">murD</name>
    <name evidence="11" type="ordered locus">SAR116_2336</name>
</gene>
<dbReference type="InterPro" id="IPR036615">
    <property type="entry name" value="Mur_ligase_C_dom_sf"/>
</dbReference>
<evidence type="ECO:0000259" key="10">
    <source>
        <dbReference type="Pfam" id="PF08245"/>
    </source>
</evidence>
<keyword evidence="12" id="KW-1185">Reference proteome</keyword>
<organism evidence="11 12">
    <name type="scientific">Puniceispirillum marinum (strain IMCC1322)</name>
    <dbReference type="NCBI Taxonomy" id="488538"/>
    <lineage>
        <taxon>Bacteria</taxon>
        <taxon>Pseudomonadati</taxon>
        <taxon>Pseudomonadota</taxon>
        <taxon>Alphaproteobacteria</taxon>
        <taxon>Candidatus Puniceispirillales</taxon>
        <taxon>Candidatus Puniceispirillaceae</taxon>
        <taxon>Candidatus Puniceispirillum</taxon>
    </lineage>
</organism>
<dbReference type="OrthoDB" id="9809796at2"/>
<dbReference type="InterPro" id="IPR004101">
    <property type="entry name" value="Mur_ligase_C"/>
</dbReference>
<dbReference type="HOGENOM" id="CLU_032540_3_0_5"/>
<keyword evidence="7 8" id="KW-0573">Peptidoglycan synthesis</keyword>
<comment type="similarity">
    <text evidence="7">Belongs to the MurCDEF family.</text>
</comment>
<comment type="function">
    <text evidence="7 8">Cell wall formation. Catalyzes the addition of glutamate to the nucleotide precursor UDP-N-acetylmuramoyl-L-alanine (UMA).</text>
</comment>
<comment type="pathway">
    <text evidence="2 7 8">Cell wall biogenesis; peptidoglycan biosynthesis.</text>
</comment>
<proteinExistence type="inferred from homology"/>
<evidence type="ECO:0000313" key="12">
    <source>
        <dbReference type="Proteomes" id="UP000007460"/>
    </source>
</evidence>
<dbReference type="GO" id="GO:0005524">
    <property type="term" value="F:ATP binding"/>
    <property type="evidence" value="ECO:0007669"/>
    <property type="project" value="UniProtKB-UniRule"/>
</dbReference>
<reference evidence="11 12" key="1">
    <citation type="journal article" date="2010" name="J. Bacteriol.">
        <title>Complete genome sequence of "Candidatus Puniceispirillum marinum" IMCC1322, a representative of the SAR116 clade in the Alphaproteobacteria.</title>
        <authorList>
            <person name="Oh H.M."/>
            <person name="Kwon K.K."/>
            <person name="Kang I."/>
            <person name="Kang S.G."/>
            <person name="Lee J.H."/>
            <person name="Kim S.J."/>
            <person name="Cho J.C."/>
        </authorList>
    </citation>
    <scope>NUCLEOTIDE SEQUENCE [LARGE SCALE GENOMIC DNA]</scope>
    <source>
        <strain evidence="11 12">IMCC1322</strain>
    </source>
</reference>
<evidence type="ECO:0000256" key="7">
    <source>
        <dbReference type="HAMAP-Rule" id="MF_00639"/>
    </source>
</evidence>
<dbReference type="PANTHER" id="PTHR43692">
    <property type="entry name" value="UDP-N-ACETYLMURAMOYLALANINE--D-GLUTAMATE LIGASE"/>
    <property type="match status" value="1"/>
</dbReference>
<keyword evidence="7 8" id="KW-0961">Cell wall biogenesis/degradation</keyword>
<dbReference type="EMBL" id="CP001751">
    <property type="protein sequence ID" value="ADE40579.1"/>
    <property type="molecule type" value="Genomic_DNA"/>
</dbReference>
<keyword evidence="3 7" id="KW-0963">Cytoplasm</keyword>
<dbReference type="Pfam" id="PF02875">
    <property type="entry name" value="Mur_ligase_C"/>
    <property type="match status" value="1"/>
</dbReference>
<feature type="domain" description="Mur ligase C-terminal" evidence="9">
    <location>
        <begin position="298"/>
        <end position="398"/>
    </location>
</feature>
<keyword evidence="7 8" id="KW-0132">Cell division</keyword>